<gene>
    <name evidence="3" type="ORF">DFP98_106143</name>
</gene>
<dbReference type="Pfam" id="PF00534">
    <property type="entry name" value="Glycos_transf_1"/>
    <property type="match status" value="1"/>
</dbReference>
<feature type="domain" description="Glycosyl transferase family 1" evidence="1">
    <location>
        <begin position="129"/>
        <end position="249"/>
    </location>
</feature>
<evidence type="ECO:0000313" key="3">
    <source>
        <dbReference type="EMBL" id="RED84271.1"/>
    </source>
</evidence>
<dbReference type="CDD" id="cd03801">
    <property type="entry name" value="GT4_PimA-like"/>
    <property type="match status" value="1"/>
</dbReference>
<sequence length="645" mass="74812">MDAFLQPIIDHLSRKYETRKFVVRRADDIGQAMEWADVCWFEWCDDLIVRGSRLPIASYRRIVCRLHSYEAFTAYIHQVNWKAVDWLIFDGKPIQEYVLKQLPALSEDRTVVIPNGVMLEKYPLVQRSKGFNIAYAGYINYKKGPMLLLHAFKAVHDRDPRYKLHIAGKYQDTRYRLYFDQMLEELGLTDSVRFDGWQSDLNAYLQDKHYIISSSLLESQHMSVMEAMSAGIKPLVHNFYGAKKIYDEKWVWSTIGELVDRVVEDEYNSEEYRAFVENRYSFADNARKIEELLHSLLLPAVDSSSPVAEIAPKITIGMINCNYGRFLDECLQSVISQTYPNKEILIVDDGSTDDSLAKIASYRAIDPSIRLIAHPKNVGLPDVAIQEIFQEAAGEYALIVSADDYLPHDRVLEQYMDCFRGRDDLEYAYGNLRLVDEQGKSIGEWAYRGYTAEEAVRAIFHRMGSGVIPMVGLYKLSYYRDRQAAWVVNPKKPLAGDVLNSLVNLKAGWKTHWMNKPVLCYRKHRSSISNKIEKRIQSLVIVLEYLIESFPEEVYLPRADWDKFQPEQRTALKCFEIGQMYGKMTRSYCSNGWIRSYSAERKRECLGPLTERMRHYFDLSLASDDAHRSRIEAICVDVDDDLMKK</sequence>
<feature type="domain" description="Glycosyltransferase 2-like" evidence="2">
    <location>
        <begin position="316"/>
        <end position="414"/>
    </location>
</feature>
<comment type="caution">
    <text evidence="3">The sequence shown here is derived from an EMBL/GenBank/DDBJ whole genome shotgun (WGS) entry which is preliminary data.</text>
</comment>
<name>A0A3D9KCL3_9BACL</name>
<dbReference type="InterPro" id="IPR001296">
    <property type="entry name" value="Glyco_trans_1"/>
</dbReference>
<dbReference type="InterPro" id="IPR050834">
    <property type="entry name" value="Glycosyltransf_2"/>
</dbReference>
<dbReference type="SUPFAM" id="SSF53448">
    <property type="entry name" value="Nucleotide-diphospho-sugar transferases"/>
    <property type="match status" value="1"/>
</dbReference>
<dbReference type="PANTHER" id="PTHR43685">
    <property type="entry name" value="GLYCOSYLTRANSFERASE"/>
    <property type="match status" value="1"/>
</dbReference>
<accession>A0A3D9KCL3</accession>
<dbReference type="Gene3D" id="3.90.550.10">
    <property type="entry name" value="Spore Coat Polysaccharide Biosynthesis Protein SpsA, Chain A"/>
    <property type="match status" value="1"/>
</dbReference>
<organism evidence="3 4">
    <name type="scientific">Cohnella phaseoli</name>
    <dbReference type="NCBI Taxonomy" id="456490"/>
    <lineage>
        <taxon>Bacteria</taxon>
        <taxon>Bacillati</taxon>
        <taxon>Bacillota</taxon>
        <taxon>Bacilli</taxon>
        <taxon>Bacillales</taxon>
        <taxon>Paenibacillaceae</taxon>
        <taxon>Cohnella</taxon>
    </lineage>
</organism>
<evidence type="ECO:0000259" key="2">
    <source>
        <dbReference type="Pfam" id="PF00535"/>
    </source>
</evidence>
<evidence type="ECO:0000313" key="4">
    <source>
        <dbReference type="Proteomes" id="UP000256977"/>
    </source>
</evidence>
<reference evidence="3 4" key="1">
    <citation type="submission" date="2018-07" db="EMBL/GenBank/DDBJ databases">
        <title>Genomic Encyclopedia of Type Strains, Phase III (KMG-III): the genomes of soil and plant-associated and newly described type strains.</title>
        <authorList>
            <person name="Whitman W."/>
        </authorList>
    </citation>
    <scope>NUCLEOTIDE SEQUENCE [LARGE SCALE GENOMIC DNA]</scope>
    <source>
        <strain evidence="3 4">CECT 7287</strain>
    </source>
</reference>
<keyword evidence="4" id="KW-1185">Reference proteome</keyword>
<dbReference type="AlphaFoldDB" id="A0A3D9KCL3"/>
<dbReference type="PANTHER" id="PTHR43685:SF2">
    <property type="entry name" value="GLYCOSYLTRANSFERASE 2-LIKE DOMAIN-CONTAINING PROTEIN"/>
    <property type="match status" value="1"/>
</dbReference>
<evidence type="ECO:0000259" key="1">
    <source>
        <dbReference type="Pfam" id="PF00534"/>
    </source>
</evidence>
<dbReference type="OrthoDB" id="396512at2"/>
<dbReference type="RefSeq" id="WP_116060428.1">
    <property type="nucleotide sequence ID" value="NZ_QRDZ01000006.1"/>
</dbReference>
<dbReference type="Gene3D" id="3.40.50.2000">
    <property type="entry name" value="Glycogen Phosphorylase B"/>
    <property type="match status" value="2"/>
</dbReference>
<dbReference type="Pfam" id="PF00535">
    <property type="entry name" value="Glycos_transf_2"/>
    <property type="match status" value="1"/>
</dbReference>
<dbReference type="GO" id="GO:0016757">
    <property type="term" value="F:glycosyltransferase activity"/>
    <property type="evidence" value="ECO:0007669"/>
    <property type="project" value="InterPro"/>
</dbReference>
<protein>
    <submittedName>
        <fullName evidence="3">Glycosyl transferase family 1</fullName>
    </submittedName>
</protein>
<dbReference type="EMBL" id="QRDZ01000006">
    <property type="protein sequence ID" value="RED84271.1"/>
    <property type="molecule type" value="Genomic_DNA"/>
</dbReference>
<dbReference type="Proteomes" id="UP000256977">
    <property type="component" value="Unassembled WGS sequence"/>
</dbReference>
<dbReference type="InterPro" id="IPR001173">
    <property type="entry name" value="Glyco_trans_2-like"/>
</dbReference>
<dbReference type="InterPro" id="IPR029044">
    <property type="entry name" value="Nucleotide-diphossugar_trans"/>
</dbReference>
<dbReference type="CDD" id="cd00761">
    <property type="entry name" value="Glyco_tranf_GTA_type"/>
    <property type="match status" value="1"/>
</dbReference>
<dbReference type="SUPFAM" id="SSF53756">
    <property type="entry name" value="UDP-Glycosyltransferase/glycogen phosphorylase"/>
    <property type="match status" value="1"/>
</dbReference>
<proteinExistence type="predicted"/>
<keyword evidence="3" id="KW-0808">Transferase</keyword>